<dbReference type="GO" id="GO:0009249">
    <property type="term" value="P:protein lipoylation"/>
    <property type="evidence" value="ECO:0007669"/>
    <property type="project" value="InterPro"/>
</dbReference>
<dbReference type="InterPro" id="IPR004562">
    <property type="entry name" value="LipoylTrfase_LipoateP_Ligase"/>
</dbReference>
<comment type="catalytic activity">
    <reaction evidence="7">
        <text>L-lysyl-[lipoyl-carrier protein] + (R)-lipoate + ATP = N(6)-[(R)-lipoyl]-L-lysyl-[lipoyl-carrier protein] + AMP + diphosphate + H(+)</text>
        <dbReference type="Rhea" id="RHEA:49288"/>
        <dbReference type="Rhea" id="RHEA-COMP:10500"/>
        <dbReference type="Rhea" id="RHEA-COMP:10502"/>
        <dbReference type="ChEBI" id="CHEBI:15378"/>
        <dbReference type="ChEBI" id="CHEBI:29969"/>
        <dbReference type="ChEBI" id="CHEBI:30616"/>
        <dbReference type="ChEBI" id="CHEBI:33019"/>
        <dbReference type="ChEBI" id="CHEBI:83088"/>
        <dbReference type="ChEBI" id="CHEBI:83099"/>
        <dbReference type="ChEBI" id="CHEBI:456215"/>
        <dbReference type="EC" id="6.3.1.20"/>
    </reaction>
</comment>
<dbReference type="PATRIC" id="fig|1423782.4.peg.1117"/>
<evidence type="ECO:0000256" key="5">
    <source>
        <dbReference type="ARBA" id="ARBA00022741"/>
    </source>
</evidence>
<dbReference type="PROSITE" id="PS51733">
    <property type="entry name" value="BPL_LPL_CATALYTIC"/>
    <property type="match status" value="1"/>
</dbReference>
<comment type="pathway">
    <text evidence="2">Protein modification; protein lipoylation via exogenous pathway; protein N(6)-(lipoyl)lysine from lipoate: step 1/2.</text>
</comment>
<gene>
    <name evidence="9" type="ORF">FD32_GL001066</name>
</gene>
<comment type="caution">
    <text evidence="9">The sequence shown here is derived from an EMBL/GenBank/DDBJ whole genome shotgun (WGS) entry which is preliminary data.</text>
</comment>
<dbReference type="PANTHER" id="PTHR12561:SF3">
    <property type="entry name" value="LIPOYLTRANSFERASE 1, MITOCHONDRIAL"/>
    <property type="match status" value="1"/>
</dbReference>
<comment type="pathway">
    <text evidence="1">Protein modification; protein lipoylation via exogenous pathway; protein N(6)-(lipoyl)lysine from lipoate: step 2/2.</text>
</comment>
<evidence type="ECO:0000256" key="7">
    <source>
        <dbReference type="ARBA" id="ARBA00048037"/>
    </source>
</evidence>
<dbReference type="NCBIfam" id="TIGR00545">
    <property type="entry name" value="lipoyltrans"/>
    <property type="match status" value="1"/>
</dbReference>
<evidence type="ECO:0000256" key="4">
    <source>
        <dbReference type="ARBA" id="ARBA00022598"/>
    </source>
</evidence>
<dbReference type="InterPro" id="IPR019491">
    <property type="entry name" value="Lipoate_protein_ligase_C"/>
</dbReference>
<evidence type="ECO:0000313" key="9">
    <source>
        <dbReference type="EMBL" id="KRM24943.1"/>
    </source>
</evidence>
<dbReference type="EMBL" id="AZGM01000140">
    <property type="protein sequence ID" value="KRM24943.1"/>
    <property type="molecule type" value="Genomic_DNA"/>
</dbReference>
<dbReference type="Gene3D" id="3.30.930.10">
    <property type="entry name" value="Bira Bifunctional Protein, Domain 2"/>
    <property type="match status" value="1"/>
</dbReference>
<dbReference type="SUPFAM" id="SSF55681">
    <property type="entry name" value="Class II aaRS and biotin synthetases"/>
    <property type="match status" value="1"/>
</dbReference>
<protein>
    <recommendedName>
        <fullName evidence="3">lipoate--protein ligase</fullName>
        <ecNumber evidence="3">6.3.1.20</ecNumber>
    </recommendedName>
</protein>
<evidence type="ECO:0000256" key="3">
    <source>
        <dbReference type="ARBA" id="ARBA00012367"/>
    </source>
</evidence>
<feature type="domain" description="BPL/LPL catalytic" evidence="8">
    <location>
        <begin position="25"/>
        <end position="210"/>
    </location>
</feature>
<dbReference type="Proteomes" id="UP000051412">
    <property type="component" value="Unassembled WGS sequence"/>
</dbReference>
<dbReference type="AlphaFoldDB" id="A0A0R1X3V5"/>
<dbReference type="InterPro" id="IPR045864">
    <property type="entry name" value="aa-tRNA-synth_II/BPL/LPL"/>
</dbReference>
<evidence type="ECO:0000259" key="8">
    <source>
        <dbReference type="PROSITE" id="PS51733"/>
    </source>
</evidence>
<evidence type="ECO:0000256" key="2">
    <source>
        <dbReference type="ARBA" id="ARBA00005124"/>
    </source>
</evidence>
<dbReference type="EC" id="6.3.1.20" evidence="3"/>
<dbReference type="OrthoDB" id="9788148at2"/>
<dbReference type="SUPFAM" id="SSF82649">
    <property type="entry name" value="SufE/NifU"/>
    <property type="match status" value="1"/>
</dbReference>
<name>A0A0R1X3V5_9LACO</name>
<dbReference type="GO" id="GO:0017118">
    <property type="term" value="F:lipoyltransferase activity"/>
    <property type="evidence" value="ECO:0007669"/>
    <property type="project" value="TreeGrafter"/>
</dbReference>
<reference evidence="9 10" key="1">
    <citation type="journal article" date="2015" name="Genome Announc.">
        <title>Expanding the biotechnology potential of lactobacilli through comparative genomics of 213 strains and associated genera.</title>
        <authorList>
            <person name="Sun Z."/>
            <person name="Harris H.M."/>
            <person name="McCann A."/>
            <person name="Guo C."/>
            <person name="Argimon S."/>
            <person name="Zhang W."/>
            <person name="Yang X."/>
            <person name="Jeffery I.B."/>
            <person name="Cooney J.C."/>
            <person name="Kagawa T.F."/>
            <person name="Liu W."/>
            <person name="Song Y."/>
            <person name="Salvetti E."/>
            <person name="Wrobel A."/>
            <person name="Rasinkangas P."/>
            <person name="Parkhill J."/>
            <person name="Rea M.C."/>
            <person name="O'Sullivan O."/>
            <person name="Ritari J."/>
            <person name="Douillard F.P."/>
            <person name="Paul Ross R."/>
            <person name="Yang R."/>
            <person name="Briner A.E."/>
            <person name="Felis G.E."/>
            <person name="de Vos W.M."/>
            <person name="Barrangou R."/>
            <person name="Klaenhammer T.R."/>
            <person name="Caufield P.W."/>
            <person name="Cui Y."/>
            <person name="Zhang H."/>
            <person name="O'Toole P.W."/>
        </authorList>
    </citation>
    <scope>NUCLEOTIDE SEQUENCE [LARGE SCALE GENOMIC DNA]</scope>
    <source>
        <strain evidence="9 10">DSM 6035</strain>
    </source>
</reference>
<dbReference type="RefSeq" id="WP_047767000.1">
    <property type="nucleotide sequence ID" value="NZ_AZGM01000140.1"/>
</dbReference>
<keyword evidence="5" id="KW-0547">Nucleotide-binding</keyword>
<keyword evidence="10" id="KW-1185">Reference proteome</keyword>
<dbReference type="InterPro" id="IPR004143">
    <property type="entry name" value="BPL_LPL_catalytic"/>
</dbReference>
<dbReference type="GO" id="GO:0005524">
    <property type="term" value="F:ATP binding"/>
    <property type="evidence" value="ECO:0007669"/>
    <property type="project" value="UniProtKB-KW"/>
</dbReference>
<proteinExistence type="predicted"/>
<dbReference type="CDD" id="cd16443">
    <property type="entry name" value="LplA"/>
    <property type="match status" value="1"/>
</dbReference>
<keyword evidence="4 9" id="KW-0436">Ligase</keyword>
<dbReference type="UniPathway" id="UPA00537">
    <property type="reaction ID" value="UER00594"/>
</dbReference>
<keyword evidence="6" id="KW-0067">ATP-binding</keyword>
<dbReference type="GO" id="GO:0016979">
    <property type="term" value="F:lipoate-protein ligase activity"/>
    <property type="evidence" value="ECO:0007669"/>
    <property type="project" value="UniProtKB-EC"/>
</dbReference>
<evidence type="ECO:0000256" key="1">
    <source>
        <dbReference type="ARBA" id="ARBA00005085"/>
    </source>
</evidence>
<sequence>MIFVQSMGHQAADNFALEYWLTKKGFDDLVFLLWTTDPTIMLGKYQDALAEVNLEYADLHHLTVARRLSGGGTIFTDRGSYQYSFIKPSVKQTIDFDSFLKIICNALTELGLPVKRSSRNDLTINGRKFSGNAQYNRNDCVVHHGSLLFDANIDEMTAALHVDPMKLKAKKISSVHQRVLNLRNFLPSLSSDEFGAKLKQAVFNQAGKVVNYSLTSADQGEIQAIKARIFANPVFVYGQTPRTAIMKEKYFHGGGLVKLAVNVDHGYLKQIHITGDFFSNLDVRGLEKVLAGKMFQPAIIRPVLDQWLQKTPIQNITTEQALDLLFG</sequence>
<evidence type="ECO:0000313" key="10">
    <source>
        <dbReference type="Proteomes" id="UP000051412"/>
    </source>
</evidence>
<organism evidence="9 10">
    <name type="scientific">Limosilactobacillus panis DSM 6035</name>
    <dbReference type="NCBI Taxonomy" id="1423782"/>
    <lineage>
        <taxon>Bacteria</taxon>
        <taxon>Bacillati</taxon>
        <taxon>Bacillota</taxon>
        <taxon>Bacilli</taxon>
        <taxon>Lactobacillales</taxon>
        <taxon>Lactobacillaceae</taxon>
        <taxon>Limosilactobacillus</taxon>
    </lineage>
</organism>
<dbReference type="Pfam" id="PF21948">
    <property type="entry name" value="LplA-B_cat"/>
    <property type="match status" value="1"/>
</dbReference>
<accession>A0A0R1X3V5</accession>
<dbReference type="GO" id="GO:0005737">
    <property type="term" value="C:cytoplasm"/>
    <property type="evidence" value="ECO:0007669"/>
    <property type="project" value="TreeGrafter"/>
</dbReference>
<dbReference type="Gene3D" id="3.30.390.50">
    <property type="entry name" value="CO dehydrogenase flavoprotein, C-terminal domain"/>
    <property type="match status" value="1"/>
</dbReference>
<dbReference type="STRING" id="1423782.FD32_GL001066"/>
<dbReference type="Pfam" id="PF10437">
    <property type="entry name" value="Lip_prot_lig_C"/>
    <property type="match status" value="1"/>
</dbReference>
<dbReference type="PANTHER" id="PTHR12561">
    <property type="entry name" value="LIPOATE-PROTEIN LIGASE"/>
    <property type="match status" value="1"/>
</dbReference>
<evidence type="ECO:0000256" key="6">
    <source>
        <dbReference type="ARBA" id="ARBA00022840"/>
    </source>
</evidence>